<evidence type="ECO:0000313" key="2">
    <source>
        <dbReference type="Proteomes" id="UP000256690"/>
    </source>
</evidence>
<evidence type="ECO:0008006" key="3">
    <source>
        <dbReference type="Google" id="ProtNLM"/>
    </source>
</evidence>
<organism evidence="1 2">
    <name type="scientific">Aspergillus mulundensis</name>
    <dbReference type="NCBI Taxonomy" id="1810919"/>
    <lineage>
        <taxon>Eukaryota</taxon>
        <taxon>Fungi</taxon>
        <taxon>Dikarya</taxon>
        <taxon>Ascomycota</taxon>
        <taxon>Pezizomycotina</taxon>
        <taxon>Eurotiomycetes</taxon>
        <taxon>Eurotiomycetidae</taxon>
        <taxon>Eurotiales</taxon>
        <taxon>Aspergillaceae</taxon>
        <taxon>Aspergillus</taxon>
        <taxon>Aspergillus subgen. Nidulantes</taxon>
    </lineage>
</organism>
<sequence length="431" mass="48001">MVSAVGVHARSWCAYHKRRFPRIDIELDYEILGKMPRYTTGDTVRGAIKISGSSAVSFDKLDIKLEGVSMVLAARDGLLILRGASQKFLQLHHPFEPSADSTHVMPDHPYNIRFEFAIPPCLLPDVCVQEKKNPSVERSHTLLPPSLHNELGKRSSEACCITYHICVDILRRRQDGLLESLGRAKKRITITPDSNENPPMLLEPNIPHPQYRICQEKTVKAGAARRDIGRLVVAASQPTPICLGTPARGSLGSKTTVYLRFDPLGDNPPPALHCVSTKLRVATYYSVSHFDEYPDMLPESKRKASNIGLNRKTVALQELCISSVQWTRHTTGLDDNLPDTSTVHSSPESPASLRQETYYSAAVVVPLTLPDRTPFIPTFHSCLISRVYAVQIDASYRARDRSVRKSTVSLRIPIQLINRQISSRDDGDAPL</sequence>
<dbReference type="InterPro" id="IPR014752">
    <property type="entry name" value="Arrestin-like_C"/>
</dbReference>
<dbReference type="OrthoDB" id="2283785at2759"/>
<gene>
    <name evidence="1" type="ORF">DSM5745_09320</name>
</gene>
<dbReference type="GeneID" id="38119690"/>
<dbReference type="PANTHER" id="PTHR31904">
    <property type="entry name" value="BYPASS OF STOP CODON PROTEIN 5-RELATED"/>
    <property type="match status" value="1"/>
</dbReference>
<name>A0A3D8R0U5_9EURO</name>
<dbReference type="Proteomes" id="UP000256690">
    <property type="component" value="Unassembled WGS sequence"/>
</dbReference>
<dbReference type="PANTHER" id="PTHR31904:SF1">
    <property type="entry name" value="BYPASS OF STOP CODON PROTEIN 5-RELATED"/>
    <property type="match status" value="1"/>
</dbReference>
<keyword evidence="2" id="KW-1185">Reference proteome</keyword>
<dbReference type="EMBL" id="PVWQ01000012">
    <property type="protein sequence ID" value="RDW67454.1"/>
    <property type="molecule type" value="Genomic_DNA"/>
</dbReference>
<evidence type="ECO:0000313" key="1">
    <source>
        <dbReference type="EMBL" id="RDW67454.1"/>
    </source>
</evidence>
<protein>
    <recommendedName>
        <fullName evidence="3">Arrestin-like N-terminal domain-containing protein</fullName>
    </recommendedName>
</protein>
<proteinExistence type="predicted"/>
<dbReference type="RefSeq" id="XP_026600422.1">
    <property type="nucleotide sequence ID" value="XM_026751336.1"/>
</dbReference>
<dbReference type="STRING" id="1810919.A0A3D8R0U5"/>
<comment type="caution">
    <text evidence="1">The sequence shown here is derived from an EMBL/GenBank/DDBJ whole genome shotgun (WGS) entry which is preliminary data.</text>
</comment>
<accession>A0A3D8R0U5</accession>
<reference evidence="1 2" key="1">
    <citation type="journal article" date="2018" name="IMA Fungus">
        <title>IMA Genome-F 9: Draft genome sequence of Annulohypoxylon stygium, Aspergillus mulundensis, Berkeleyomyces basicola (syn. Thielaviopsis basicola), Ceratocystis smalleyi, two Cercospora beticola strains, Coleophoma cylindrospora, Fusarium fracticaudum, Phialophora cf. hyalina, and Morchella septimelata.</title>
        <authorList>
            <person name="Wingfield B.D."/>
            <person name="Bills G.F."/>
            <person name="Dong Y."/>
            <person name="Huang W."/>
            <person name="Nel W.J."/>
            <person name="Swalarsk-Parry B.S."/>
            <person name="Vaghefi N."/>
            <person name="Wilken P.M."/>
            <person name="An Z."/>
            <person name="de Beer Z.W."/>
            <person name="De Vos L."/>
            <person name="Chen L."/>
            <person name="Duong T.A."/>
            <person name="Gao Y."/>
            <person name="Hammerbacher A."/>
            <person name="Kikkert J.R."/>
            <person name="Li Y."/>
            <person name="Li H."/>
            <person name="Li K."/>
            <person name="Li Q."/>
            <person name="Liu X."/>
            <person name="Ma X."/>
            <person name="Naidoo K."/>
            <person name="Pethybridge S.J."/>
            <person name="Sun J."/>
            <person name="Steenkamp E.T."/>
            <person name="van der Nest M.A."/>
            <person name="van Wyk S."/>
            <person name="Wingfield M.J."/>
            <person name="Xiong C."/>
            <person name="Yue Q."/>
            <person name="Zhang X."/>
        </authorList>
    </citation>
    <scope>NUCLEOTIDE SEQUENCE [LARGE SCALE GENOMIC DNA]</scope>
    <source>
        <strain evidence="1 2">DSM 5745</strain>
    </source>
</reference>
<dbReference type="Gene3D" id="2.60.40.640">
    <property type="match status" value="1"/>
</dbReference>
<dbReference type="AlphaFoldDB" id="A0A3D8R0U5"/>
<dbReference type="InterPro" id="IPR039634">
    <property type="entry name" value="Bul1-like"/>
</dbReference>